<comment type="caution">
    <text evidence="2">The sequence shown here is derived from an EMBL/GenBank/DDBJ whole genome shotgun (WGS) entry which is preliminary data.</text>
</comment>
<dbReference type="HAMAP" id="MF_00676">
    <property type="entry name" value="UPF0260"/>
    <property type="match status" value="1"/>
</dbReference>
<keyword evidence="3" id="KW-1185">Reference proteome</keyword>
<sequence>MKTATDSNQPFWLQKNLEEMTSQEWESLCDGCGRCCLNKLVDEDDNILTVAVACKLLDLDTGLCKNYKHRRKHVPDCIKFTPKTLHEYLKWLPDSCAYRLLYDGYSLPDWHPLITGNPDSVHDAGFSVKGKGFVSEDDVSVMDWHDYIICTG</sequence>
<dbReference type="EMBL" id="JOKG01000002">
    <property type="protein sequence ID" value="KEQ14885.1"/>
    <property type="molecule type" value="Genomic_DNA"/>
</dbReference>
<dbReference type="eggNOG" id="COG2983">
    <property type="taxonomic scope" value="Bacteria"/>
</dbReference>
<dbReference type="InterPro" id="IPR008228">
    <property type="entry name" value="UCP006173"/>
</dbReference>
<accession>A0A081N8W2</accession>
<organism evidence="2 3">
    <name type="scientific">Endozoicomonas montiporae</name>
    <dbReference type="NCBI Taxonomy" id="1027273"/>
    <lineage>
        <taxon>Bacteria</taxon>
        <taxon>Pseudomonadati</taxon>
        <taxon>Pseudomonadota</taxon>
        <taxon>Gammaproteobacteria</taxon>
        <taxon>Oceanospirillales</taxon>
        <taxon>Endozoicomonadaceae</taxon>
        <taxon>Endozoicomonas</taxon>
    </lineage>
</organism>
<comment type="similarity">
    <text evidence="1">Belongs to the UPF0260 family.</text>
</comment>
<dbReference type="PANTHER" id="PTHR37421">
    <property type="entry name" value="UPF0260 PROTEIN YCGN"/>
    <property type="match status" value="1"/>
</dbReference>
<evidence type="ECO:0000313" key="2">
    <source>
        <dbReference type="EMBL" id="KEQ14885.1"/>
    </source>
</evidence>
<dbReference type="PANTHER" id="PTHR37421:SF1">
    <property type="entry name" value="UPF0260 PROTEIN YCGN"/>
    <property type="match status" value="1"/>
</dbReference>
<reference evidence="2 3" key="1">
    <citation type="submission" date="2014-06" db="EMBL/GenBank/DDBJ databases">
        <title>Whole Genome Sequences of Three Symbiotic Endozoicomonas Bacteria.</title>
        <authorList>
            <person name="Neave M.J."/>
            <person name="Apprill A."/>
            <person name="Voolstra C.R."/>
        </authorList>
    </citation>
    <scope>NUCLEOTIDE SEQUENCE [LARGE SCALE GENOMIC DNA]</scope>
    <source>
        <strain evidence="2 3">LMG 24815</strain>
    </source>
</reference>
<dbReference type="Pfam" id="PF03692">
    <property type="entry name" value="CxxCxxCC"/>
    <property type="match status" value="1"/>
</dbReference>
<evidence type="ECO:0000256" key="1">
    <source>
        <dbReference type="HAMAP-Rule" id="MF_00676"/>
    </source>
</evidence>
<dbReference type="Proteomes" id="UP000028006">
    <property type="component" value="Unassembled WGS sequence"/>
</dbReference>
<proteinExistence type="inferred from homology"/>
<dbReference type="NCBIfam" id="NF003501">
    <property type="entry name" value="PRK05170.1-5"/>
    <property type="match status" value="1"/>
</dbReference>
<protein>
    <recommendedName>
        <fullName evidence="1">UPF0260 protein GZ77_11525</fullName>
    </recommendedName>
</protein>
<dbReference type="PIRSF" id="PIRSF006173">
    <property type="entry name" value="UCP006173"/>
    <property type="match status" value="1"/>
</dbReference>
<dbReference type="InterPro" id="IPR005358">
    <property type="entry name" value="Puta_zinc/iron-chelating_dom"/>
</dbReference>
<gene>
    <name evidence="2" type="ORF">GZ77_11525</name>
</gene>
<dbReference type="RefSeq" id="WP_034875031.1">
    <property type="nucleotide sequence ID" value="NZ_JOKG01000002.1"/>
</dbReference>
<evidence type="ECO:0000313" key="3">
    <source>
        <dbReference type="Proteomes" id="UP000028006"/>
    </source>
</evidence>
<dbReference type="NCBIfam" id="NF003507">
    <property type="entry name" value="PRK05170.2-5"/>
    <property type="match status" value="1"/>
</dbReference>
<name>A0A081N8W2_9GAMM</name>
<dbReference type="AlphaFoldDB" id="A0A081N8W2"/>